<evidence type="ECO:0000256" key="2">
    <source>
        <dbReference type="SAM" id="Coils"/>
    </source>
</evidence>
<dbReference type="eggNOG" id="COG0845">
    <property type="taxonomic scope" value="Bacteria"/>
</dbReference>
<dbReference type="PANTHER" id="PTHR30469">
    <property type="entry name" value="MULTIDRUG RESISTANCE PROTEIN MDTA"/>
    <property type="match status" value="1"/>
</dbReference>
<evidence type="ECO:0000256" key="3">
    <source>
        <dbReference type="SAM" id="Phobius"/>
    </source>
</evidence>
<feature type="coiled-coil region" evidence="2">
    <location>
        <begin position="124"/>
        <end position="197"/>
    </location>
</feature>
<keyword evidence="2" id="KW-0175">Coiled coil</keyword>
<keyword evidence="3" id="KW-1133">Transmembrane helix</keyword>
<keyword evidence="6" id="KW-1185">Reference proteome</keyword>
<evidence type="ECO:0000256" key="1">
    <source>
        <dbReference type="ARBA" id="ARBA00009477"/>
    </source>
</evidence>
<protein>
    <submittedName>
        <fullName evidence="5">Efflux transporter RND family, MFP subunit</fullName>
    </submittedName>
</protein>
<dbReference type="Gene3D" id="2.40.30.170">
    <property type="match status" value="1"/>
</dbReference>
<name>W7QAE2_9ALTE</name>
<comment type="similarity">
    <text evidence="1">Belongs to the membrane fusion protein (MFP) (TC 8.A.1) family.</text>
</comment>
<reference evidence="5 6" key="1">
    <citation type="journal article" date="2014" name="Genome Announc.">
        <title>Draft Genome Sequence of the Agar-Degrading Bacterium Catenovulum sp. Strain DS-2, Isolated from Intestines of Haliotis diversicolor.</title>
        <authorList>
            <person name="Shan D."/>
            <person name="Li X."/>
            <person name="Gu Z."/>
            <person name="Wei G."/>
            <person name="Gao Z."/>
            <person name="Shao Z."/>
        </authorList>
    </citation>
    <scope>NUCLEOTIDE SEQUENCE [LARGE SCALE GENOMIC DNA]</scope>
    <source>
        <strain evidence="5 6">DS-2</strain>
    </source>
</reference>
<dbReference type="NCBIfam" id="TIGR01730">
    <property type="entry name" value="RND_mfp"/>
    <property type="match status" value="1"/>
</dbReference>
<sequence>MKHTRLFNSVSINYGLWVKWLVTPLVLISLVYGGLAWFNANQPEPKSRPNKVKKIRVFTYPSKQQNLQLKAYSQGEVTAVNEIDLKPQVSGNLVYVADNFVSGGIIRQGQLLLEIDPTDYELAVTQKQAKVIQARQQLEHAQAEADAAAIELASLGRTQVSDLALRKPQLEQARASLAAAKAELEKAELDLARTKIYAPFNGRVAKESVSRFQYVNKGSNVARLFSTDLAEIRLPVNLDDLQQIRLPSAYFSNYTDSQYTVELFDGMEPSANRWQGKIVRTEANIDAKTRSVYLVAQVKDPYKSEFTPLLNGSFVHAEIAGAWVDGVSLLPKNSLRNNGQLWVVDKNNQLLIVDAKVLQRTQDHIVVADLPNKTKVITSSLAMATAGMKVIPINNKHKASTSVALTVSGQHKEDNNAF</sequence>
<organism evidence="5 6">
    <name type="scientific">Catenovulum agarivorans DS-2</name>
    <dbReference type="NCBI Taxonomy" id="1328313"/>
    <lineage>
        <taxon>Bacteria</taxon>
        <taxon>Pseudomonadati</taxon>
        <taxon>Pseudomonadota</taxon>
        <taxon>Gammaproteobacteria</taxon>
        <taxon>Alteromonadales</taxon>
        <taxon>Alteromonadaceae</taxon>
        <taxon>Catenovulum</taxon>
    </lineage>
</organism>
<dbReference type="STRING" id="1328313.DS2_10823"/>
<keyword evidence="3" id="KW-0812">Transmembrane</keyword>
<dbReference type="InterPro" id="IPR006143">
    <property type="entry name" value="RND_pump_MFP"/>
</dbReference>
<proteinExistence type="inferred from homology"/>
<evidence type="ECO:0000259" key="4">
    <source>
        <dbReference type="Pfam" id="PF25917"/>
    </source>
</evidence>
<dbReference type="Gene3D" id="2.40.50.100">
    <property type="match status" value="1"/>
</dbReference>
<dbReference type="Pfam" id="PF25917">
    <property type="entry name" value="BSH_RND"/>
    <property type="match status" value="1"/>
</dbReference>
<dbReference type="OrthoDB" id="5730196at2"/>
<dbReference type="GO" id="GO:1990281">
    <property type="term" value="C:efflux pump complex"/>
    <property type="evidence" value="ECO:0007669"/>
    <property type="project" value="TreeGrafter"/>
</dbReference>
<accession>W7QAE2</accession>
<feature type="domain" description="Multidrug resistance protein MdtA-like barrel-sandwich hybrid" evidence="4">
    <location>
        <begin position="82"/>
        <end position="220"/>
    </location>
</feature>
<dbReference type="InterPro" id="IPR058625">
    <property type="entry name" value="MdtA-like_BSH"/>
</dbReference>
<dbReference type="RefSeq" id="WP_035014796.1">
    <property type="nucleotide sequence ID" value="NZ_ARZY01000019.1"/>
</dbReference>
<gene>
    <name evidence="5" type="ORF">DS2_10823</name>
</gene>
<dbReference type="GO" id="GO:0015562">
    <property type="term" value="F:efflux transmembrane transporter activity"/>
    <property type="evidence" value="ECO:0007669"/>
    <property type="project" value="TreeGrafter"/>
</dbReference>
<comment type="caution">
    <text evidence="5">The sequence shown here is derived from an EMBL/GenBank/DDBJ whole genome shotgun (WGS) entry which is preliminary data.</text>
</comment>
<dbReference type="AlphaFoldDB" id="W7QAE2"/>
<keyword evidence="3" id="KW-0472">Membrane</keyword>
<feature type="transmembrane region" description="Helical" evidence="3">
    <location>
        <begin position="20"/>
        <end position="38"/>
    </location>
</feature>
<evidence type="ECO:0000313" key="6">
    <source>
        <dbReference type="Proteomes" id="UP000019276"/>
    </source>
</evidence>
<dbReference type="Gene3D" id="1.10.287.470">
    <property type="entry name" value="Helix hairpin bin"/>
    <property type="match status" value="1"/>
</dbReference>
<dbReference type="EMBL" id="ARZY01000019">
    <property type="protein sequence ID" value="EWH09774.1"/>
    <property type="molecule type" value="Genomic_DNA"/>
</dbReference>
<dbReference type="Proteomes" id="UP000019276">
    <property type="component" value="Unassembled WGS sequence"/>
</dbReference>
<dbReference type="PANTHER" id="PTHR30469:SF12">
    <property type="entry name" value="MULTIDRUG RESISTANCE PROTEIN MDTA"/>
    <property type="match status" value="1"/>
</dbReference>
<dbReference type="SUPFAM" id="SSF111369">
    <property type="entry name" value="HlyD-like secretion proteins"/>
    <property type="match status" value="1"/>
</dbReference>
<evidence type="ECO:0000313" key="5">
    <source>
        <dbReference type="EMBL" id="EWH09774.1"/>
    </source>
</evidence>